<gene>
    <name evidence="1" type="ORF">B0T25DRAFT_554051</name>
</gene>
<dbReference type="EMBL" id="JAUIQD010000006">
    <property type="protein sequence ID" value="KAK3347270.1"/>
    <property type="molecule type" value="Genomic_DNA"/>
</dbReference>
<evidence type="ECO:0008006" key="3">
    <source>
        <dbReference type="Google" id="ProtNLM"/>
    </source>
</evidence>
<organism evidence="1 2">
    <name type="scientific">Lasiosphaeria hispida</name>
    <dbReference type="NCBI Taxonomy" id="260671"/>
    <lineage>
        <taxon>Eukaryota</taxon>
        <taxon>Fungi</taxon>
        <taxon>Dikarya</taxon>
        <taxon>Ascomycota</taxon>
        <taxon>Pezizomycotina</taxon>
        <taxon>Sordariomycetes</taxon>
        <taxon>Sordariomycetidae</taxon>
        <taxon>Sordariales</taxon>
        <taxon>Lasiosphaeriaceae</taxon>
        <taxon>Lasiosphaeria</taxon>
    </lineage>
</organism>
<evidence type="ECO:0000313" key="2">
    <source>
        <dbReference type="Proteomes" id="UP001275084"/>
    </source>
</evidence>
<dbReference type="Gene3D" id="1.25.40.20">
    <property type="entry name" value="Ankyrin repeat-containing domain"/>
    <property type="match status" value="1"/>
</dbReference>
<proteinExistence type="predicted"/>
<reference evidence="1" key="2">
    <citation type="submission" date="2023-06" db="EMBL/GenBank/DDBJ databases">
        <authorList>
            <consortium name="Lawrence Berkeley National Laboratory"/>
            <person name="Haridas S."/>
            <person name="Hensen N."/>
            <person name="Bonometti L."/>
            <person name="Westerberg I."/>
            <person name="Brannstrom I.O."/>
            <person name="Guillou S."/>
            <person name="Cros-Aarteil S."/>
            <person name="Calhoun S."/>
            <person name="Kuo A."/>
            <person name="Mondo S."/>
            <person name="Pangilinan J."/>
            <person name="Riley R."/>
            <person name="Labutti K."/>
            <person name="Andreopoulos B."/>
            <person name="Lipzen A."/>
            <person name="Chen C."/>
            <person name="Yanf M."/>
            <person name="Daum C."/>
            <person name="Ng V."/>
            <person name="Clum A."/>
            <person name="Steindorff A."/>
            <person name="Ohm R."/>
            <person name="Martin F."/>
            <person name="Silar P."/>
            <person name="Natvig D."/>
            <person name="Lalanne C."/>
            <person name="Gautier V."/>
            <person name="Ament-Velasquez S.L."/>
            <person name="Kruys A."/>
            <person name="Hutchinson M.I."/>
            <person name="Powell A.J."/>
            <person name="Barry K."/>
            <person name="Miller A.N."/>
            <person name="Grigoriev I.V."/>
            <person name="Debuchy R."/>
            <person name="Gladieux P."/>
            <person name="Thoren M.H."/>
            <person name="Johannesson H."/>
        </authorList>
    </citation>
    <scope>NUCLEOTIDE SEQUENCE</scope>
    <source>
        <strain evidence="1">CBS 955.72</strain>
    </source>
</reference>
<comment type="caution">
    <text evidence="1">The sequence shown here is derived from an EMBL/GenBank/DDBJ whole genome shotgun (WGS) entry which is preliminary data.</text>
</comment>
<dbReference type="AlphaFoldDB" id="A0AAJ0MBG9"/>
<sequence>MKLILNGTQGRFFCIARPLHVATPLLALELIKHGADPNFPDSEGWKPLDWVIHPLPGAPRDPAGKGDSAWLYEMCQVLVKAGGTTSPLTPRETWMDMLAHFEGEGYETQSLHDWYFRYVCPHETPRQQALSVST</sequence>
<dbReference type="InterPro" id="IPR036770">
    <property type="entry name" value="Ankyrin_rpt-contain_sf"/>
</dbReference>
<protein>
    <recommendedName>
        <fullName evidence="3">Ankyrin repeat protein</fullName>
    </recommendedName>
</protein>
<evidence type="ECO:0000313" key="1">
    <source>
        <dbReference type="EMBL" id="KAK3347270.1"/>
    </source>
</evidence>
<reference evidence="1" key="1">
    <citation type="journal article" date="2023" name="Mol. Phylogenet. Evol.">
        <title>Genome-scale phylogeny and comparative genomics of the fungal order Sordariales.</title>
        <authorList>
            <person name="Hensen N."/>
            <person name="Bonometti L."/>
            <person name="Westerberg I."/>
            <person name="Brannstrom I.O."/>
            <person name="Guillou S."/>
            <person name="Cros-Aarteil S."/>
            <person name="Calhoun S."/>
            <person name="Haridas S."/>
            <person name="Kuo A."/>
            <person name="Mondo S."/>
            <person name="Pangilinan J."/>
            <person name="Riley R."/>
            <person name="LaButti K."/>
            <person name="Andreopoulos B."/>
            <person name="Lipzen A."/>
            <person name="Chen C."/>
            <person name="Yan M."/>
            <person name="Daum C."/>
            <person name="Ng V."/>
            <person name="Clum A."/>
            <person name="Steindorff A."/>
            <person name="Ohm R.A."/>
            <person name="Martin F."/>
            <person name="Silar P."/>
            <person name="Natvig D.O."/>
            <person name="Lalanne C."/>
            <person name="Gautier V."/>
            <person name="Ament-Velasquez S.L."/>
            <person name="Kruys A."/>
            <person name="Hutchinson M.I."/>
            <person name="Powell A.J."/>
            <person name="Barry K."/>
            <person name="Miller A.N."/>
            <person name="Grigoriev I.V."/>
            <person name="Debuchy R."/>
            <person name="Gladieux P."/>
            <person name="Hiltunen Thoren M."/>
            <person name="Johannesson H."/>
        </authorList>
    </citation>
    <scope>NUCLEOTIDE SEQUENCE</scope>
    <source>
        <strain evidence="1">CBS 955.72</strain>
    </source>
</reference>
<accession>A0AAJ0MBG9</accession>
<keyword evidence="2" id="KW-1185">Reference proteome</keyword>
<dbReference type="Proteomes" id="UP001275084">
    <property type="component" value="Unassembled WGS sequence"/>
</dbReference>
<name>A0AAJ0MBG9_9PEZI</name>